<organism evidence="1 2">
    <name type="scientific">Mycena venus</name>
    <dbReference type="NCBI Taxonomy" id="2733690"/>
    <lineage>
        <taxon>Eukaryota</taxon>
        <taxon>Fungi</taxon>
        <taxon>Dikarya</taxon>
        <taxon>Basidiomycota</taxon>
        <taxon>Agaricomycotina</taxon>
        <taxon>Agaricomycetes</taxon>
        <taxon>Agaricomycetidae</taxon>
        <taxon>Agaricales</taxon>
        <taxon>Marasmiineae</taxon>
        <taxon>Mycenaceae</taxon>
        <taxon>Mycena</taxon>
    </lineage>
</organism>
<gene>
    <name evidence="1" type="ORF">MVEN_00442500</name>
</gene>
<evidence type="ECO:0000313" key="2">
    <source>
        <dbReference type="Proteomes" id="UP000620124"/>
    </source>
</evidence>
<dbReference type="AlphaFoldDB" id="A0A8H6YR26"/>
<comment type="caution">
    <text evidence="1">The sequence shown here is derived from an EMBL/GenBank/DDBJ whole genome shotgun (WGS) entry which is preliminary data.</text>
</comment>
<dbReference type="OrthoDB" id="3007218at2759"/>
<evidence type="ECO:0000313" key="1">
    <source>
        <dbReference type="EMBL" id="KAF7365688.1"/>
    </source>
</evidence>
<name>A0A8H6YR26_9AGAR</name>
<protein>
    <submittedName>
        <fullName evidence="1">Uncharacterized protein</fullName>
    </submittedName>
</protein>
<dbReference type="EMBL" id="JACAZI010000003">
    <property type="protein sequence ID" value="KAF7365688.1"/>
    <property type="molecule type" value="Genomic_DNA"/>
</dbReference>
<sequence length="247" mass="27668">MSATPSKDLHSIIGIYKAPAGVSRKEFDAHMQRLMAPLALVPVVKKLRDLNVIYQNDEMTESIQGLGMPPAPATVMVTASSENRDDMVEYVQDPEVVRLIHGAENFGLQAGACAFTADLTVEINKPTAKARKHGIFIFKIPAHLSEEQYHKKIDAMTNDFLAVPVAQKHLVKYSKWVKNDSFVDELKRWKYPDAERVVVLMLEWDDLDSMKEVLTHEQIQKVIAGAKEDLGLHIDSNCFSADVVNLI</sequence>
<proteinExistence type="predicted"/>
<dbReference type="Proteomes" id="UP000620124">
    <property type="component" value="Unassembled WGS sequence"/>
</dbReference>
<reference evidence="1" key="1">
    <citation type="submission" date="2020-05" db="EMBL/GenBank/DDBJ databases">
        <title>Mycena genomes resolve the evolution of fungal bioluminescence.</title>
        <authorList>
            <person name="Tsai I.J."/>
        </authorList>
    </citation>
    <scope>NUCLEOTIDE SEQUENCE</scope>
    <source>
        <strain evidence="1">CCC161011</strain>
    </source>
</reference>
<accession>A0A8H6YR26</accession>
<keyword evidence="2" id="KW-1185">Reference proteome</keyword>